<reference evidence="1 2" key="1">
    <citation type="submission" date="2024-04" db="EMBL/GenBank/DDBJ databases">
        <authorList>
            <person name="Fracassetti M."/>
        </authorList>
    </citation>
    <scope>NUCLEOTIDE SEQUENCE [LARGE SCALE GENOMIC DNA]</scope>
</reference>
<dbReference type="AlphaFoldDB" id="A0AAV2CL29"/>
<keyword evidence="2" id="KW-1185">Reference proteome</keyword>
<proteinExistence type="predicted"/>
<name>A0AAV2CL29_9ROSI</name>
<sequence>MRDSMKSPHLFLDLFIWTMPSPERGQERWICCSPSHRLYGLLFRRRRCEDLVVDSVTHSPSRTQNTIRRLPLPLDSRSGTMKIPRAVALSSSRGQIWCVSVSLSRQFSLRLDSKSGVITVSPNSLQPANNPKEEAPQIETTTSPLQAAIKGCHHHCRASVDTQRPISSFGRATRDKVAGGGRSLLFLPHCQSIPSPALLRSLVR</sequence>
<accession>A0AAV2CL29</accession>
<gene>
    <name evidence="1" type="ORF">LTRI10_LOCUS4181</name>
</gene>
<organism evidence="1 2">
    <name type="scientific">Linum trigynum</name>
    <dbReference type="NCBI Taxonomy" id="586398"/>
    <lineage>
        <taxon>Eukaryota</taxon>
        <taxon>Viridiplantae</taxon>
        <taxon>Streptophyta</taxon>
        <taxon>Embryophyta</taxon>
        <taxon>Tracheophyta</taxon>
        <taxon>Spermatophyta</taxon>
        <taxon>Magnoliopsida</taxon>
        <taxon>eudicotyledons</taxon>
        <taxon>Gunneridae</taxon>
        <taxon>Pentapetalae</taxon>
        <taxon>rosids</taxon>
        <taxon>fabids</taxon>
        <taxon>Malpighiales</taxon>
        <taxon>Linaceae</taxon>
        <taxon>Linum</taxon>
    </lineage>
</organism>
<evidence type="ECO:0000313" key="1">
    <source>
        <dbReference type="EMBL" id="CAL1356476.1"/>
    </source>
</evidence>
<dbReference type="EMBL" id="OZ034813">
    <property type="protein sequence ID" value="CAL1356476.1"/>
    <property type="molecule type" value="Genomic_DNA"/>
</dbReference>
<dbReference type="Proteomes" id="UP001497516">
    <property type="component" value="Chromosome 1"/>
</dbReference>
<protein>
    <submittedName>
        <fullName evidence="1">Uncharacterized protein</fullName>
    </submittedName>
</protein>
<evidence type="ECO:0000313" key="2">
    <source>
        <dbReference type="Proteomes" id="UP001497516"/>
    </source>
</evidence>